<keyword evidence="6" id="KW-0808">Transferase</keyword>
<dbReference type="OrthoDB" id="9813151at2"/>
<dbReference type="FunFam" id="1.10.287.130:FF:000001">
    <property type="entry name" value="Two-component sensor histidine kinase"/>
    <property type="match status" value="1"/>
</dbReference>
<dbReference type="STRING" id="1616788.AR543_02030"/>
<proteinExistence type="predicted"/>
<keyword evidence="11 12" id="KW-0472">Membrane</keyword>
<dbReference type="FunFam" id="3.30.565.10:FF:000006">
    <property type="entry name" value="Sensor histidine kinase WalK"/>
    <property type="match status" value="1"/>
</dbReference>
<feature type="transmembrane region" description="Helical" evidence="12">
    <location>
        <begin position="53"/>
        <end position="73"/>
    </location>
</feature>
<dbReference type="Pfam" id="PF02518">
    <property type="entry name" value="HATPase_c"/>
    <property type="match status" value="1"/>
</dbReference>
<evidence type="ECO:0000256" key="3">
    <source>
        <dbReference type="ARBA" id="ARBA00012438"/>
    </source>
</evidence>
<evidence type="ECO:0000256" key="6">
    <source>
        <dbReference type="ARBA" id="ARBA00022679"/>
    </source>
</evidence>
<sequence>MKSKEENYQINHSLFSIMGYVRYFLMITFVVSASILLFFGGSNIPPEFIRTSLPITFANLFLLTLLCCLVNGMRRKFVWERPIRRILEATYQVTQGDFHTRIQPVNRWNGENELDVIINNFNKMAEELSSIEMLRTDFIANVSHELKTPLAVIQNYSTMLQNPALSVEKRIEYAHTITDASRRLSDLITNILKLNKLENQQIFPEAKTYNLGEQLCECMLGFENVWEEKALEIDIAIEEDIQVKADAELMSLIWNNLFSNALKFSNPHGKVTIRLTTENDLAVVQVTDTGCGMLPEVQKHIFEKFYQDDSSRATRGNGLGLALVKRVVDITGCNIAVKSSPGEGSTFIVKMRRDGRR</sequence>
<reference evidence="16" key="1">
    <citation type="submission" date="2015-10" db="EMBL/GenBank/DDBJ databases">
        <title>Genome of Paenibacillus bovis sp. nov.</title>
        <authorList>
            <person name="Wu Z."/>
            <person name="Gao C."/>
            <person name="Liu Z."/>
            <person name="Zheng H."/>
        </authorList>
    </citation>
    <scope>NUCLEOTIDE SEQUENCE [LARGE SCALE GENOMIC DNA]</scope>
    <source>
        <strain evidence="16">BD3526</strain>
    </source>
</reference>
<evidence type="ECO:0000259" key="13">
    <source>
        <dbReference type="PROSITE" id="PS50109"/>
    </source>
</evidence>
<dbReference type="KEGG" id="pbv:AR543_02030"/>
<feature type="domain" description="Histidine kinase" evidence="13">
    <location>
        <begin position="141"/>
        <end position="355"/>
    </location>
</feature>
<keyword evidence="16" id="KW-1185">Reference proteome</keyword>
<dbReference type="Pfam" id="PF00672">
    <property type="entry name" value="HAMP"/>
    <property type="match status" value="1"/>
</dbReference>
<feature type="transmembrane region" description="Helical" evidence="12">
    <location>
        <begin position="20"/>
        <end position="41"/>
    </location>
</feature>
<dbReference type="Gene3D" id="1.10.287.130">
    <property type="match status" value="1"/>
</dbReference>
<dbReference type="GO" id="GO:0005524">
    <property type="term" value="F:ATP binding"/>
    <property type="evidence" value="ECO:0007669"/>
    <property type="project" value="UniProtKB-KW"/>
</dbReference>
<dbReference type="InterPro" id="IPR050736">
    <property type="entry name" value="Sensor_HK_Regulatory"/>
</dbReference>
<dbReference type="SUPFAM" id="SSF55874">
    <property type="entry name" value="ATPase domain of HSP90 chaperone/DNA topoisomerase II/histidine kinase"/>
    <property type="match status" value="1"/>
</dbReference>
<dbReference type="InterPro" id="IPR003660">
    <property type="entry name" value="HAMP_dom"/>
</dbReference>
<dbReference type="EC" id="2.7.13.3" evidence="3"/>
<keyword evidence="10" id="KW-0902">Two-component regulatory system</keyword>
<evidence type="ECO:0000256" key="9">
    <source>
        <dbReference type="ARBA" id="ARBA00022840"/>
    </source>
</evidence>
<evidence type="ECO:0000256" key="10">
    <source>
        <dbReference type="ARBA" id="ARBA00023012"/>
    </source>
</evidence>
<dbReference type="Gene3D" id="6.10.340.10">
    <property type="match status" value="1"/>
</dbReference>
<accession>A0A172ZBA9</accession>
<dbReference type="PRINTS" id="PR00344">
    <property type="entry name" value="BCTRLSENSOR"/>
</dbReference>
<evidence type="ECO:0000256" key="8">
    <source>
        <dbReference type="ARBA" id="ARBA00022777"/>
    </source>
</evidence>
<evidence type="ECO:0000256" key="2">
    <source>
        <dbReference type="ARBA" id="ARBA00004651"/>
    </source>
</evidence>
<name>A0A172ZBA9_9BACL</name>
<dbReference type="CDD" id="cd00075">
    <property type="entry name" value="HATPase"/>
    <property type="match status" value="1"/>
</dbReference>
<dbReference type="GO" id="GO:0000155">
    <property type="term" value="F:phosphorelay sensor kinase activity"/>
    <property type="evidence" value="ECO:0007669"/>
    <property type="project" value="InterPro"/>
</dbReference>
<keyword evidence="9" id="KW-0067">ATP-binding</keyword>
<evidence type="ECO:0000313" key="16">
    <source>
        <dbReference type="Proteomes" id="UP000078148"/>
    </source>
</evidence>
<keyword evidence="7" id="KW-0547">Nucleotide-binding</keyword>
<gene>
    <name evidence="15" type="ORF">AR543_02030</name>
</gene>
<dbReference type="CDD" id="cd06225">
    <property type="entry name" value="HAMP"/>
    <property type="match status" value="1"/>
</dbReference>
<dbReference type="CDD" id="cd00082">
    <property type="entry name" value="HisKA"/>
    <property type="match status" value="1"/>
</dbReference>
<dbReference type="AlphaFoldDB" id="A0A172ZBA9"/>
<dbReference type="InterPro" id="IPR036097">
    <property type="entry name" value="HisK_dim/P_sf"/>
</dbReference>
<dbReference type="SMART" id="SM00388">
    <property type="entry name" value="HisKA"/>
    <property type="match status" value="1"/>
</dbReference>
<evidence type="ECO:0000256" key="5">
    <source>
        <dbReference type="ARBA" id="ARBA00022553"/>
    </source>
</evidence>
<dbReference type="Proteomes" id="UP000078148">
    <property type="component" value="Chromosome"/>
</dbReference>
<dbReference type="SUPFAM" id="SSF47384">
    <property type="entry name" value="Homodimeric domain of signal transducing histidine kinase"/>
    <property type="match status" value="1"/>
</dbReference>
<organism evidence="15 16">
    <name type="scientific">Paenibacillus bovis</name>
    <dbReference type="NCBI Taxonomy" id="1616788"/>
    <lineage>
        <taxon>Bacteria</taxon>
        <taxon>Bacillati</taxon>
        <taxon>Bacillota</taxon>
        <taxon>Bacilli</taxon>
        <taxon>Bacillales</taxon>
        <taxon>Paenibacillaceae</taxon>
        <taxon>Paenibacillus</taxon>
    </lineage>
</organism>
<evidence type="ECO:0000256" key="7">
    <source>
        <dbReference type="ARBA" id="ARBA00022741"/>
    </source>
</evidence>
<keyword evidence="8 15" id="KW-0418">Kinase</keyword>
<dbReference type="InterPro" id="IPR003594">
    <property type="entry name" value="HATPase_dom"/>
</dbReference>
<dbReference type="InterPro" id="IPR003661">
    <property type="entry name" value="HisK_dim/P_dom"/>
</dbReference>
<dbReference type="Gene3D" id="3.30.565.10">
    <property type="entry name" value="Histidine kinase-like ATPase, C-terminal domain"/>
    <property type="match status" value="1"/>
</dbReference>
<comment type="catalytic activity">
    <reaction evidence="1">
        <text>ATP + protein L-histidine = ADP + protein N-phospho-L-histidine.</text>
        <dbReference type="EC" id="2.7.13.3"/>
    </reaction>
</comment>
<dbReference type="InterPro" id="IPR005467">
    <property type="entry name" value="His_kinase_dom"/>
</dbReference>
<comment type="subcellular location">
    <subcellularLocation>
        <location evidence="2">Cell membrane</location>
        <topology evidence="2">Multi-pass membrane protein</topology>
    </subcellularLocation>
</comment>
<evidence type="ECO:0000259" key="14">
    <source>
        <dbReference type="PROSITE" id="PS50885"/>
    </source>
</evidence>
<evidence type="ECO:0000313" key="15">
    <source>
        <dbReference type="EMBL" id="ANF94931.1"/>
    </source>
</evidence>
<dbReference type="PANTHER" id="PTHR43711:SF26">
    <property type="entry name" value="SENSOR HISTIDINE KINASE RCSC"/>
    <property type="match status" value="1"/>
</dbReference>
<dbReference type="RefSeq" id="WP_060531395.1">
    <property type="nucleotide sequence ID" value="NZ_CP013023.1"/>
</dbReference>
<evidence type="ECO:0000256" key="12">
    <source>
        <dbReference type="SAM" id="Phobius"/>
    </source>
</evidence>
<feature type="domain" description="HAMP" evidence="14">
    <location>
        <begin position="81"/>
        <end position="133"/>
    </location>
</feature>
<dbReference type="SMART" id="SM00304">
    <property type="entry name" value="HAMP"/>
    <property type="match status" value="1"/>
</dbReference>
<keyword evidence="12" id="KW-1133">Transmembrane helix</keyword>
<dbReference type="PROSITE" id="PS50109">
    <property type="entry name" value="HIS_KIN"/>
    <property type="match status" value="1"/>
</dbReference>
<dbReference type="EMBL" id="CP013023">
    <property type="protein sequence ID" value="ANF94931.1"/>
    <property type="molecule type" value="Genomic_DNA"/>
</dbReference>
<reference evidence="15 16" key="2">
    <citation type="journal article" date="2016" name="Int. J. Syst. Evol. Microbiol.">
        <title>Paenibacillus bovis sp. nov., isolated from raw yak (Bos grunniens) milk.</title>
        <authorList>
            <person name="Gao C."/>
            <person name="Han J."/>
            <person name="Liu Z."/>
            <person name="Xu X."/>
            <person name="Hang F."/>
            <person name="Wu Z."/>
        </authorList>
    </citation>
    <scope>NUCLEOTIDE SEQUENCE [LARGE SCALE GENOMIC DNA]</scope>
    <source>
        <strain evidence="15 16">BD3526</strain>
    </source>
</reference>
<dbReference type="InterPro" id="IPR004358">
    <property type="entry name" value="Sig_transdc_His_kin-like_C"/>
</dbReference>
<dbReference type="Pfam" id="PF00512">
    <property type="entry name" value="HisKA"/>
    <property type="match status" value="1"/>
</dbReference>
<protein>
    <recommendedName>
        <fullName evidence="3">histidine kinase</fullName>
        <ecNumber evidence="3">2.7.13.3</ecNumber>
    </recommendedName>
</protein>
<dbReference type="PROSITE" id="PS50885">
    <property type="entry name" value="HAMP"/>
    <property type="match status" value="1"/>
</dbReference>
<keyword evidence="5" id="KW-0597">Phosphoprotein</keyword>
<evidence type="ECO:0000256" key="11">
    <source>
        <dbReference type="ARBA" id="ARBA00023136"/>
    </source>
</evidence>
<keyword evidence="12" id="KW-0812">Transmembrane</keyword>
<evidence type="ECO:0000256" key="1">
    <source>
        <dbReference type="ARBA" id="ARBA00000085"/>
    </source>
</evidence>
<dbReference type="PANTHER" id="PTHR43711">
    <property type="entry name" value="TWO-COMPONENT HISTIDINE KINASE"/>
    <property type="match status" value="1"/>
</dbReference>
<evidence type="ECO:0000256" key="4">
    <source>
        <dbReference type="ARBA" id="ARBA00022475"/>
    </source>
</evidence>
<dbReference type="SMART" id="SM00387">
    <property type="entry name" value="HATPase_c"/>
    <property type="match status" value="1"/>
</dbReference>
<dbReference type="SUPFAM" id="SSF158472">
    <property type="entry name" value="HAMP domain-like"/>
    <property type="match status" value="1"/>
</dbReference>
<keyword evidence="4" id="KW-1003">Cell membrane</keyword>
<dbReference type="GO" id="GO:0005886">
    <property type="term" value="C:plasma membrane"/>
    <property type="evidence" value="ECO:0007669"/>
    <property type="project" value="UniProtKB-SubCell"/>
</dbReference>
<dbReference type="InterPro" id="IPR036890">
    <property type="entry name" value="HATPase_C_sf"/>
</dbReference>